<name>A0A3B0UBI0_9ZZZZ</name>
<evidence type="ECO:0000259" key="2">
    <source>
        <dbReference type="Pfam" id="PF01648"/>
    </source>
</evidence>
<dbReference type="EMBL" id="UOES01000389">
    <property type="protein sequence ID" value="VAW28351.1"/>
    <property type="molecule type" value="Genomic_DNA"/>
</dbReference>
<proteinExistence type="predicted"/>
<evidence type="ECO:0000256" key="1">
    <source>
        <dbReference type="ARBA" id="ARBA00022679"/>
    </source>
</evidence>
<gene>
    <name evidence="3" type="ORF">MNBD_BACTEROID06-1735</name>
</gene>
<dbReference type="AlphaFoldDB" id="A0A3B0UBI0"/>
<evidence type="ECO:0000313" key="3">
    <source>
        <dbReference type="EMBL" id="VAW28351.1"/>
    </source>
</evidence>
<organism evidence="3">
    <name type="scientific">hydrothermal vent metagenome</name>
    <dbReference type="NCBI Taxonomy" id="652676"/>
    <lineage>
        <taxon>unclassified sequences</taxon>
        <taxon>metagenomes</taxon>
        <taxon>ecological metagenomes</taxon>
    </lineage>
</organism>
<dbReference type="SUPFAM" id="SSF56214">
    <property type="entry name" value="4'-phosphopantetheinyl transferase"/>
    <property type="match status" value="2"/>
</dbReference>
<accession>A0A3B0UBI0</accession>
<keyword evidence="1" id="KW-0808">Transferase</keyword>
<feature type="domain" description="4'-phosphopantetheinyl transferase" evidence="2">
    <location>
        <begin position="108"/>
        <end position="183"/>
    </location>
</feature>
<dbReference type="Gene3D" id="3.90.470.20">
    <property type="entry name" value="4'-phosphopantetheinyl transferase domain"/>
    <property type="match status" value="1"/>
</dbReference>
<reference evidence="3" key="1">
    <citation type="submission" date="2018-06" db="EMBL/GenBank/DDBJ databases">
        <authorList>
            <person name="Zhirakovskaya E."/>
        </authorList>
    </citation>
    <scope>NUCLEOTIDE SEQUENCE</scope>
</reference>
<dbReference type="InterPro" id="IPR037143">
    <property type="entry name" value="4-PPantetheinyl_Trfase_dom_sf"/>
</dbReference>
<dbReference type="InterPro" id="IPR008278">
    <property type="entry name" value="4-PPantetheinyl_Trfase_dom"/>
</dbReference>
<dbReference type="GO" id="GO:0008897">
    <property type="term" value="F:holo-[acyl-carrier-protein] synthase activity"/>
    <property type="evidence" value="ECO:0007669"/>
    <property type="project" value="InterPro"/>
</dbReference>
<dbReference type="Pfam" id="PF01648">
    <property type="entry name" value="ACPS"/>
    <property type="match status" value="1"/>
</dbReference>
<sequence length="211" mass="24280">MPLFKKIFDKNFVLAVWHLTEEGDYFINDMDKFSASPEKLEEIKVEQRRKEWLCSRHLGWSIAKELEGSCDGVWSDPHNKPHIKNSSLQISISHAKPYVAVLVHRNTSCGIDIEEKKEKLLRLAPKFLTQRELDLASGSLDAIAIGWGAKEAIYKLYGKKSLLFKEHIFLHKLDAIEQNGSISSELKVNNIVTNIEIKYEQFENHILAYTI</sequence>
<dbReference type="GO" id="GO:0000287">
    <property type="term" value="F:magnesium ion binding"/>
    <property type="evidence" value="ECO:0007669"/>
    <property type="project" value="InterPro"/>
</dbReference>
<protein>
    <recommendedName>
        <fullName evidence="2">4'-phosphopantetheinyl transferase domain-containing protein</fullName>
    </recommendedName>
</protein>